<feature type="binding site" evidence="10">
    <location>
        <position position="175"/>
    </location>
    <ligand>
        <name>[4Fe-4S] cluster</name>
        <dbReference type="ChEBI" id="CHEBI:49883"/>
        <label>3</label>
    </ligand>
</feature>
<evidence type="ECO:0000256" key="5">
    <source>
        <dbReference type="ARBA" id="ARBA00022967"/>
    </source>
</evidence>
<feature type="binding site" evidence="10">
    <location>
        <position position="51"/>
    </location>
    <ligand>
        <name>[4Fe-4S] cluster</name>
        <dbReference type="ChEBI" id="CHEBI:49883"/>
        <label>1</label>
    </ligand>
</feature>
<keyword evidence="1 10" id="KW-0813">Transport</keyword>
<proteinExistence type="inferred from homology"/>
<evidence type="ECO:0000313" key="13">
    <source>
        <dbReference type="EMBL" id="HIQ69157.1"/>
    </source>
</evidence>
<evidence type="ECO:0000259" key="12">
    <source>
        <dbReference type="PROSITE" id="PS51656"/>
    </source>
</evidence>
<dbReference type="AlphaFoldDB" id="A0A9D1CNA1"/>
<dbReference type="CDD" id="cd10549">
    <property type="entry name" value="MtMvhB_like"/>
    <property type="match status" value="1"/>
</dbReference>
<feature type="binding site" evidence="10">
    <location>
        <position position="140"/>
    </location>
    <ligand>
        <name>[4Fe-4S] cluster</name>
        <dbReference type="ChEBI" id="CHEBI:49883"/>
        <label>2</label>
    </ligand>
</feature>
<dbReference type="InterPro" id="IPR050395">
    <property type="entry name" value="4Fe4S_Ferredoxin_RnfB"/>
</dbReference>
<feature type="domain" description="4Fe-4S ferredoxin-type" evidence="11">
    <location>
        <begin position="160"/>
        <end position="189"/>
    </location>
</feature>
<accession>A0A9D1CNA1</accession>
<dbReference type="PANTHER" id="PTHR43560:SF1">
    <property type="entry name" value="ION-TRANSLOCATING OXIDOREDUCTASE COMPLEX SUBUNIT B"/>
    <property type="match status" value="1"/>
</dbReference>
<organism evidence="13 14">
    <name type="scientific">Candidatus Avoscillospira stercorigallinarum</name>
    <dbReference type="NCBI Taxonomy" id="2840708"/>
    <lineage>
        <taxon>Bacteria</taxon>
        <taxon>Bacillati</taxon>
        <taxon>Bacillota</taxon>
        <taxon>Clostridia</taxon>
        <taxon>Eubacteriales</taxon>
        <taxon>Oscillospiraceae</taxon>
        <taxon>Oscillospiraceae incertae sedis</taxon>
        <taxon>Candidatus Avoscillospira</taxon>
    </lineage>
</organism>
<keyword evidence="3 10" id="KW-0479">Metal-binding</keyword>
<keyword evidence="10" id="KW-1003">Cell membrane</keyword>
<dbReference type="Gene3D" id="3.30.70.20">
    <property type="match status" value="2"/>
</dbReference>
<dbReference type="Pfam" id="PF04060">
    <property type="entry name" value="FeS"/>
    <property type="match status" value="1"/>
</dbReference>
<dbReference type="GO" id="GO:0009055">
    <property type="term" value="F:electron transfer activity"/>
    <property type="evidence" value="ECO:0007669"/>
    <property type="project" value="InterPro"/>
</dbReference>
<feature type="binding site" evidence="10">
    <location>
        <position position="143"/>
    </location>
    <ligand>
        <name>[4Fe-4S] cluster</name>
        <dbReference type="ChEBI" id="CHEBI:49883"/>
        <label>2</label>
    </ligand>
</feature>
<comment type="subunit">
    <text evidence="10">The complex is composed of six subunits: RnfA, RnfB, RnfC, RnfD, RnfE and RnfG.</text>
</comment>
<dbReference type="GO" id="GO:0022900">
    <property type="term" value="P:electron transport chain"/>
    <property type="evidence" value="ECO:0007669"/>
    <property type="project" value="UniProtKB-UniRule"/>
</dbReference>
<dbReference type="PROSITE" id="PS51379">
    <property type="entry name" value="4FE4S_FER_2"/>
    <property type="match status" value="4"/>
</dbReference>
<reference evidence="13" key="2">
    <citation type="journal article" date="2021" name="PeerJ">
        <title>Extensive microbial diversity within the chicken gut microbiome revealed by metagenomics and culture.</title>
        <authorList>
            <person name="Gilroy R."/>
            <person name="Ravi A."/>
            <person name="Getino M."/>
            <person name="Pursley I."/>
            <person name="Horton D.L."/>
            <person name="Alikhan N.F."/>
            <person name="Baker D."/>
            <person name="Gharbi K."/>
            <person name="Hall N."/>
            <person name="Watson M."/>
            <person name="Adriaenssens E.M."/>
            <person name="Foster-Nyarko E."/>
            <person name="Jarju S."/>
            <person name="Secka A."/>
            <person name="Antonio M."/>
            <person name="Oren A."/>
            <person name="Chaudhuri R.R."/>
            <person name="La Ragione R."/>
            <person name="Hildebrand F."/>
            <person name="Pallen M.J."/>
        </authorList>
    </citation>
    <scope>NUCLEOTIDE SEQUENCE</scope>
    <source>
        <strain evidence="13">ChiSjej2B20-13462</strain>
    </source>
</reference>
<dbReference type="GO" id="GO:0046872">
    <property type="term" value="F:metal ion binding"/>
    <property type="evidence" value="ECO:0007669"/>
    <property type="project" value="UniProtKB-KW"/>
</dbReference>
<dbReference type="Pfam" id="PF12838">
    <property type="entry name" value="Fer4_7"/>
    <property type="match status" value="1"/>
</dbReference>
<keyword evidence="7 10" id="KW-0408">Iron</keyword>
<feature type="binding site" evidence="10">
    <location>
        <position position="73"/>
    </location>
    <ligand>
        <name>[4Fe-4S] cluster</name>
        <dbReference type="ChEBI" id="CHEBI:49883"/>
        <label>1</label>
    </ligand>
</feature>
<feature type="domain" description="4Fe-4S ferredoxin-type" evidence="11">
    <location>
        <begin position="140"/>
        <end position="159"/>
    </location>
</feature>
<dbReference type="InterPro" id="IPR017900">
    <property type="entry name" value="4Fe4S_Fe_S_CS"/>
</dbReference>
<evidence type="ECO:0000256" key="8">
    <source>
        <dbReference type="ARBA" id="ARBA00023014"/>
    </source>
</evidence>
<feature type="domain" description="4Fe-4S ferredoxin-type" evidence="11">
    <location>
        <begin position="203"/>
        <end position="233"/>
    </location>
</feature>
<comment type="cofactor">
    <cofactor evidence="10">
        <name>[4Fe-4S] cluster</name>
        <dbReference type="ChEBI" id="CHEBI:49883"/>
    </cofactor>
    <text evidence="10">Binds 3 [4Fe-4S] clusters.</text>
</comment>
<comment type="caution">
    <text evidence="13">The sequence shown here is derived from an EMBL/GenBank/DDBJ whole genome shotgun (WGS) entry which is preliminary data.</text>
</comment>
<feature type="binding site" evidence="10">
    <location>
        <position position="169"/>
    </location>
    <ligand>
        <name>[4Fe-4S] cluster</name>
        <dbReference type="ChEBI" id="CHEBI:49883"/>
        <label>3</label>
    </ligand>
</feature>
<name>A0A9D1CNA1_9FIRM</name>
<feature type="domain" description="4Fe-4S ferredoxin-type" evidence="11">
    <location>
        <begin position="234"/>
        <end position="264"/>
    </location>
</feature>
<evidence type="ECO:0000256" key="10">
    <source>
        <dbReference type="HAMAP-Rule" id="MF_00463"/>
    </source>
</evidence>
<dbReference type="InterPro" id="IPR010207">
    <property type="entry name" value="Elect_transpt_cplx_RnfB/RsxB"/>
</dbReference>
<comment type="similarity">
    <text evidence="10">Belongs to the 4Fe4S bacterial-type ferredoxin family. RnfB subfamily.</text>
</comment>
<feature type="binding site" evidence="10">
    <location>
        <position position="172"/>
    </location>
    <ligand>
        <name>[4Fe-4S] cluster</name>
        <dbReference type="ChEBI" id="CHEBI:49883"/>
        <label>3</label>
    </ligand>
</feature>
<keyword evidence="6 10" id="KW-0249">Electron transport</keyword>
<dbReference type="GO" id="GO:0051539">
    <property type="term" value="F:4 iron, 4 sulfur cluster binding"/>
    <property type="evidence" value="ECO:0007669"/>
    <property type="project" value="UniProtKB-UniRule"/>
</dbReference>
<reference evidence="13" key="1">
    <citation type="submission" date="2020-10" db="EMBL/GenBank/DDBJ databases">
        <authorList>
            <person name="Gilroy R."/>
        </authorList>
    </citation>
    <scope>NUCLEOTIDE SEQUENCE</scope>
    <source>
        <strain evidence="13">ChiSjej2B20-13462</strain>
    </source>
</reference>
<keyword evidence="9 10" id="KW-0472">Membrane</keyword>
<evidence type="ECO:0000256" key="7">
    <source>
        <dbReference type="ARBA" id="ARBA00023004"/>
    </source>
</evidence>
<dbReference type="EC" id="7.-.-.-" evidence="10"/>
<feature type="region of interest" description="Hydrophobic" evidence="10">
    <location>
        <begin position="1"/>
        <end position="25"/>
    </location>
</feature>
<evidence type="ECO:0000256" key="2">
    <source>
        <dbReference type="ARBA" id="ARBA00022485"/>
    </source>
</evidence>
<evidence type="ECO:0000259" key="11">
    <source>
        <dbReference type="PROSITE" id="PS51379"/>
    </source>
</evidence>
<protein>
    <recommendedName>
        <fullName evidence="10">Ion-translocating oxidoreductase complex subunit B</fullName>
        <ecNumber evidence="10">7.-.-.-</ecNumber>
    </recommendedName>
    <alternativeName>
        <fullName evidence="10">Rnf electron transport complex subunit B</fullName>
    </alternativeName>
</protein>
<evidence type="ECO:0000256" key="6">
    <source>
        <dbReference type="ARBA" id="ARBA00022982"/>
    </source>
</evidence>
<dbReference type="InterPro" id="IPR057431">
    <property type="entry name" value="LdpA_Fe-S-bd"/>
</dbReference>
<dbReference type="InterPro" id="IPR017896">
    <property type="entry name" value="4Fe4S_Fe-S-bd"/>
</dbReference>
<dbReference type="Proteomes" id="UP000886874">
    <property type="component" value="Unassembled WGS sequence"/>
</dbReference>
<comment type="subcellular location">
    <subcellularLocation>
        <location evidence="10">Cell membrane</location>
    </subcellularLocation>
</comment>
<feature type="binding site" evidence="10">
    <location>
        <position position="150"/>
    </location>
    <ligand>
        <name>[4Fe-4S] cluster</name>
        <dbReference type="ChEBI" id="CHEBI:49883"/>
        <label>3</label>
    </ligand>
</feature>
<dbReference type="SUPFAM" id="SSF54862">
    <property type="entry name" value="4Fe-4S ferredoxins"/>
    <property type="match status" value="3"/>
</dbReference>
<feature type="binding site" evidence="10">
    <location>
        <position position="56"/>
    </location>
    <ligand>
        <name>[4Fe-4S] cluster</name>
        <dbReference type="ChEBI" id="CHEBI:49883"/>
        <label>1</label>
    </ligand>
</feature>
<dbReference type="GO" id="GO:0005886">
    <property type="term" value="C:plasma membrane"/>
    <property type="evidence" value="ECO:0007669"/>
    <property type="project" value="UniProtKB-SubCell"/>
</dbReference>
<feature type="binding site" evidence="10">
    <location>
        <position position="48"/>
    </location>
    <ligand>
        <name>[4Fe-4S] cluster</name>
        <dbReference type="ChEBI" id="CHEBI:49883"/>
        <label>1</label>
    </ligand>
</feature>
<gene>
    <name evidence="10" type="primary">rnfB</name>
    <name evidence="13" type="ORF">IAA67_02335</name>
</gene>
<comment type="function">
    <text evidence="10">Part of a membrane-bound complex that couples electron transfer with translocation of ions across the membrane.</text>
</comment>
<evidence type="ECO:0000256" key="3">
    <source>
        <dbReference type="ARBA" id="ARBA00022723"/>
    </source>
</evidence>
<feature type="binding site" evidence="10">
    <location>
        <position position="146"/>
    </location>
    <ligand>
        <name>[4Fe-4S] cluster</name>
        <dbReference type="ChEBI" id="CHEBI:49883"/>
        <label>2</label>
    </ligand>
</feature>
<keyword evidence="4 10" id="KW-0677">Repeat</keyword>
<feature type="binding site" evidence="10">
    <location>
        <position position="136"/>
    </location>
    <ligand>
        <name>[4Fe-4S] cluster</name>
        <dbReference type="ChEBI" id="CHEBI:49883"/>
        <label>2</label>
    </ligand>
</feature>
<evidence type="ECO:0000313" key="14">
    <source>
        <dbReference type="Proteomes" id="UP000886874"/>
    </source>
</evidence>
<keyword evidence="5 10" id="KW-1278">Translocase</keyword>
<keyword evidence="8 10" id="KW-0411">Iron-sulfur</keyword>
<feature type="binding site" evidence="10">
    <location>
        <position position="179"/>
    </location>
    <ligand>
        <name>[4Fe-4S] cluster</name>
        <dbReference type="ChEBI" id="CHEBI:49883"/>
        <label>2</label>
    </ligand>
</feature>
<sequence>MEILIPVVAVTVIGLLAAGMLVAASKFMAVPVDEKFTQLRECLPGANCGACGYAGCDGYAQALSEGGVKPNLCVPGGAGAAAKVAAILGVEAGDVETVAAFVACQGGCVHSGKKCDYAGIPTCAAVNLMFAGDGACSYGCLGCGDCAHVCPNQAITVIDGLARVIPPRCSGCGLCVKTCPNHLIRLLPASQRFAVSCSSEDKGVITKKACSTGCIGCKKCEKTCPNGAISVVNNLARMDPARCTQCGACAEVCPTGALRTLVYPAHASGS</sequence>
<dbReference type="PROSITE" id="PS00198">
    <property type="entry name" value="4FE4S_FER_1"/>
    <property type="match status" value="2"/>
</dbReference>
<evidence type="ECO:0000256" key="9">
    <source>
        <dbReference type="ARBA" id="ARBA00023136"/>
    </source>
</evidence>
<dbReference type="Gene3D" id="1.10.15.40">
    <property type="entry name" value="Electron transport complex subunit B, putative Fe-S cluster"/>
    <property type="match status" value="1"/>
</dbReference>
<evidence type="ECO:0000256" key="1">
    <source>
        <dbReference type="ARBA" id="ARBA00022448"/>
    </source>
</evidence>
<evidence type="ECO:0000256" key="4">
    <source>
        <dbReference type="ARBA" id="ARBA00022737"/>
    </source>
</evidence>
<dbReference type="PANTHER" id="PTHR43560">
    <property type="entry name" value="ION-TRANSLOCATING OXIDOREDUCTASE COMPLEX SUBUNIT B"/>
    <property type="match status" value="1"/>
</dbReference>
<dbReference type="InterPro" id="IPR007202">
    <property type="entry name" value="4Fe-4S_dom"/>
</dbReference>
<dbReference type="PROSITE" id="PS51656">
    <property type="entry name" value="4FE4S"/>
    <property type="match status" value="1"/>
</dbReference>
<keyword evidence="2 10" id="KW-0004">4Fe-4S</keyword>
<dbReference type="EMBL" id="DVFN01000032">
    <property type="protein sequence ID" value="HIQ69157.1"/>
    <property type="molecule type" value="Genomic_DNA"/>
</dbReference>
<feature type="domain" description="4Fe-4S" evidence="12">
    <location>
        <begin position="31"/>
        <end position="90"/>
    </location>
</feature>
<dbReference type="HAMAP" id="MF_00463">
    <property type="entry name" value="RsxB_RnfB"/>
    <property type="match status" value="1"/>
</dbReference>
<dbReference type="Pfam" id="PF25160">
    <property type="entry name" value="LdpA_Fe-S-bd"/>
    <property type="match status" value="1"/>
</dbReference>